<dbReference type="GO" id="GO:0005524">
    <property type="term" value="F:ATP binding"/>
    <property type="evidence" value="ECO:0007669"/>
    <property type="project" value="UniProtKB-KW"/>
</dbReference>
<dbReference type="InterPro" id="IPR000719">
    <property type="entry name" value="Prot_kinase_dom"/>
</dbReference>
<reference evidence="4 5" key="1">
    <citation type="journal article" date="2018" name="Nat. Genet.">
        <title>The Rosa genome provides new insights in the design of modern roses.</title>
        <authorList>
            <person name="Bendahmane M."/>
        </authorList>
    </citation>
    <scope>NUCLEOTIDE SEQUENCE [LARGE SCALE GENOMIC DNA]</scope>
    <source>
        <strain evidence="5">cv. Old Blush</strain>
    </source>
</reference>
<evidence type="ECO:0000313" key="5">
    <source>
        <dbReference type="Proteomes" id="UP000238479"/>
    </source>
</evidence>
<dbReference type="Pfam" id="PF00069">
    <property type="entry name" value="Pkinase"/>
    <property type="match status" value="1"/>
</dbReference>
<name>A0A2P6RP59_ROSCH</name>
<gene>
    <name evidence="4" type="ORF">RchiOBHm_Chr2g0108221</name>
</gene>
<dbReference type="PROSITE" id="PS50011">
    <property type="entry name" value="PROTEIN_KINASE_DOM"/>
    <property type="match status" value="1"/>
</dbReference>
<evidence type="ECO:0000259" key="3">
    <source>
        <dbReference type="PROSITE" id="PS50011"/>
    </source>
</evidence>
<keyword evidence="2" id="KW-0067">ATP-binding</keyword>
<organism evidence="4 5">
    <name type="scientific">Rosa chinensis</name>
    <name type="common">China rose</name>
    <dbReference type="NCBI Taxonomy" id="74649"/>
    <lineage>
        <taxon>Eukaryota</taxon>
        <taxon>Viridiplantae</taxon>
        <taxon>Streptophyta</taxon>
        <taxon>Embryophyta</taxon>
        <taxon>Tracheophyta</taxon>
        <taxon>Spermatophyta</taxon>
        <taxon>Magnoliopsida</taxon>
        <taxon>eudicotyledons</taxon>
        <taxon>Gunneridae</taxon>
        <taxon>Pentapetalae</taxon>
        <taxon>rosids</taxon>
        <taxon>fabids</taxon>
        <taxon>Rosales</taxon>
        <taxon>Rosaceae</taxon>
        <taxon>Rosoideae</taxon>
        <taxon>Rosoideae incertae sedis</taxon>
        <taxon>Rosa</taxon>
    </lineage>
</organism>
<dbReference type="Gramene" id="PRQ48215">
    <property type="protein sequence ID" value="PRQ48215"/>
    <property type="gene ID" value="RchiOBHm_Chr2g0108221"/>
</dbReference>
<dbReference type="PANTHER" id="PTHR27007">
    <property type="match status" value="1"/>
</dbReference>
<evidence type="ECO:0000256" key="2">
    <source>
        <dbReference type="ARBA" id="ARBA00022840"/>
    </source>
</evidence>
<evidence type="ECO:0000313" key="4">
    <source>
        <dbReference type="EMBL" id="PRQ48215.1"/>
    </source>
</evidence>
<proteinExistence type="predicted"/>
<sequence>MPNSTLYTHLFGSREILNWGFRYNIALGLASALHYLYENAEQCVPYTNAKSANVLLDNDFNTKLGDFGIANLVRGSVFKTTGVVETLGYMAPEYVNEGRASKESNIFSFGVVALEIFCGRRT</sequence>
<accession>A0A2P6RP59</accession>
<keyword evidence="5" id="KW-1185">Reference proteome</keyword>
<dbReference type="InterPro" id="IPR011009">
    <property type="entry name" value="Kinase-like_dom_sf"/>
</dbReference>
<dbReference type="InterPro" id="IPR050528">
    <property type="entry name" value="L-type_Lectin-RKs"/>
</dbReference>
<keyword evidence="1" id="KW-0547">Nucleotide-binding</keyword>
<dbReference type="GO" id="GO:0004672">
    <property type="term" value="F:protein kinase activity"/>
    <property type="evidence" value="ECO:0007669"/>
    <property type="project" value="InterPro"/>
</dbReference>
<dbReference type="SUPFAM" id="SSF56112">
    <property type="entry name" value="Protein kinase-like (PK-like)"/>
    <property type="match status" value="1"/>
</dbReference>
<comment type="caution">
    <text evidence="4">The sequence shown here is derived from an EMBL/GenBank/DDBJ whole genome shotgun (WGS) entry which is preliminary data.</text>
</comment>
<evidence type="ECO:0000256" key="1">
    <source>
        <dbReference type="ARBA" id="ARBA00022741"/>
    </source>
</evidence>
<protein>
    <recommendedName>
        <fullName evidence="3">Protein kinase domain-containing protein</fullName>
    </recommendedName>
</protein>
<dbReference type="Proteomes" id="UP000238479">
    <property type="component" value="Chromosome 2"/>
</dbReference>
<dbReference type="Gene3D" id="1.10.510.10">
    <property type="entry name" value="Transferase(Phosphotransferase) domain 1"/>
    <property type="match status" value="1"/>
</dbReference>
<dbReference type="EMBL" id="PDCK01000040">
    <property type="protein sequence ID" value="PRQ48215.1"/>
    <property type="molecule type" value="Genomic_DNA"/>
</dbReference>
<dbReference type="AlphaFoldDB" id="A0A2P6RP59"/>
<keyword evidence="4" id="KW-0808">Transferase</keyword>
<feature type="domain" description="Protein kinase" evidence="3">
    <location>
        <begin position="1"/>
        <end position="122"/>
    </location>
</feature>